<reference evidence="2 3" key="1">
    <citation type="submission" date="2016-10" db="EMBL/GenBank/DDBJ databases">
        <authorList>
            <person name="de Groot N.N."/>
        </authorList>
    </citation>
    <scope>NUCLEOTIDE SEQUENCE [LARGE SCALE GENOMIC DNA]</scope>
    <source>
        <strain evidence="2 3">CGMCC 1.12097</strain>
    </source>
</reference>
<feature type="signal peptide" evidence="1">
    <location>
        <begin position="1"/>
        <end position="26"/>
    </location>
</feature>
<dbReference type="RefSeq" id="WP_091578355.1">
    <property type="nucleotide sequence ID" value="NZ_FMXM01000007.1"/>
</dbReference>
<evidence type="ECO:0000313" key="3">
    <source>
        <dbReference type="Proteomes" id="UP000198588"/>
    </source>
</evidence>
<protein>
    <submittedName>
        <fullName evidence="2">Uncharacterized protein</fullName>
    </submittedName>
</protein>
<evidence type="ECO:0000313" key="2">
    <source>
        <dbReference type="EMBL" id="SDA75405.1"/>
    </source>
</evidence>
<dbReference type="AlphaFoldDB" id="A0A1G5Y0J9"/>
<dbReference type="EMBL" id="FMXM01000007">
    <property type="protein sequence ID" value="SDA75405.1"/>
    <property type="molecule type" value="Genomic_DNA"/>
</dbReference>
<dbReference type="Proteomes" id="UP000198588">
    <property type="component" value="Unassembled WGS sequence"/>
</dbReference>
<name>A0A1G5Y0J9_9HYPH</name>
<sequence>MNSAMRSIVWISALLAYLTISAVARADEPAPSRPPVDKCAWERLADKTIGLAAWVQRCDFGFRQIHFEFAGNALAIKYSDGGAADPLVELFDIQPGETAEAALQRLFLEKTDKAVSARCVLAPYAEGAVPASVKRYTFSPDAAYAKELKAPADPNEVPKPPCGDWGEMPDGIQYFEVPAGEARKLLFVRVGQDEPLFDEQTLRVLPAG</sequence>
<feature type="chain" id="PRO_5011437511" evidence="1">
    <location>
        <begin position="27"/>
        <end position="208"/>
    </location>
</feature>
<organism evidence="2 3">
    <name type="scientific">Mesorhizobium qingshengii</name>
    <dbReference type="NCBI Taxonomy" id="1165689"/>
    <lineage>
        <taxon>Bacteria</taxon>
        <taxon>Pseudomonadati</taxon>
        <taxon>Pseudomonadota</taxon>
        <taxon>Alphaproteobacteria</taxon>
        <taxon>Hyphomicrobiales</taxon>
        <taxon>Phyllobacteriaceae</taxon>
        <taxon>Mesorhizobium</taxon>
    </lineage>
</organism>
<dbReference type="OrthoDB" id="199694at2"/>
<proteinExistence type="predicted"/>
<gene>
    <name evidence="2" type="ORF">SAMN02927914_02735</name>
</gene>
<evidence type="ECO:0000256" key="1">
    <source>
        <dbReference type="SAM" id="SignalP"/>
    </source>
</evidence>
<dbReference type="STRING" id="1165689.SAMN02927914_02735"/>
<accession>A0A1G5Y0J9</accession>
<keyword evidence="1" id="KW-0732">Signal</keyword>